<comment type="caution">
    <text evidence="1">The sequence shown here is derived from an EMBL/GenBank/DDBJ whole genome shotgun (WGS) entry which is preliminary data.</text>
</comment>
<evidence type="ECO:0000313" key="1">
    <source>
        <dbReference type="EMBL" id="OXM63132.1"/>
    </source>
</evidence>
<organism evidence="1 2">
    <name type="scientific">Amycolatopsis vastitatis</name>
    <dbReference type="NCBI Taxonomy" id="1905142"/>
    <lineage>
        <taxon>Bacteria</taxon>
        <taxon>Bacillati</taxon>
        <taxon>Actinomycetota</taxon>
        <taxon>Actinomycetes</taxon>
        <taxon>Pseudonocardiales</taxon>
        <taxon>Pseudonocardiaceae</taxon>
        <taxon>Amycolatopsis</taxon>
    </lineage>
</organism>
<name>A0A229SWC5_9PSEU</name>
<dbReference type="AlphaFoldDB" id="A0A229SWC5"/>
<sequence length="79" mass="8419">MSNPIEKNADGLARVLDEIELAAEQVAAWLDERDRLVVQAKALGGSHRQIASRAELSHTGVGKLIQRETRSDGGAADVG</sequence>
<dbReference type="Proteomes" id="UP000215199">
    <property type="component" value="Unassembled WGS sequence"/>
</dbReference>
<dbReference type="OrthoDB" id="3699037at2"/>
<gene>
    <name evidence="1" type="ORF">CF165_32765</name>
</gene>
<reference evidence="2" key="1">
    <citation type="submission" date="2017-07" db="EMBL/GenBank/DDBJ databases">
        <title>Comparative genome mining reveals phylogenetic distribution patterns of secondary metabolites in Amycolatopsis.</title>
        <authorList>
            <person name="Adamek M."/>
            <person name="Alanjary M."/>
            <person name="Sales-Ortells H."/>
            <person name="Goodfellow M."/>
            <person name="Bull A.T."/>
            <person name="Kalinowski J."/>
            <person name="Ziemert N."/>
        </authorList>
    </citation>
    <scope>NUCLEOTIDE SEQUENCE [LARGE SCALE GENOMIC DNA]</scope>
    <source>
        <strain evidence="2">H5</strain>
    </source>
</reference>
<proteinExistence type="predicted"/>
<dbReference type="EMBL" id="NMUL01000038">
    <property type="protein sequence ID" value="OXM63132.1"/>
    <property type="molecule type" value="Genomic_DNA"/>
</dbReference>
<keyword evidence="2" id="KW-1185">Reference proteome</keyword>
<evidence type="ECO:0000313" key="2">
    <source>
        <dbReference type="Proteomes" id="UP000215199"/>
    </source>
</evidence>
<accession>A0A229SWC5</accession>
<protein>
    <submittedName>
        <fullName evidence="1">Uncharacterized protein</fullName>
    </submittedName>
</protein>
<dbReference type="RefSeq" id="WP_093951440.1">
    <property type="nucleotide sequence ID" value="NZ_NMUL01000038.1"/>
</dbReference>